<evidence type="ECO:0000256" key="1">
    <source>
        <dbReference type="SAM" id="MobiDB-lite"/>
    </source>
</evidence>
<dbReference type="PANTHER" id="PTHR24559:SF444">
    <property type="entry name" value="REVERSE TRANSCRIPTASE DOMAIN-CONTAINING PROTEIN"/>
    <property type="match status" value="1"/>
</dbReference>
<dbReference type="InterPro" id="IPR043502">
    <property type="entry name" value="DNA/RNA_pol_sf"/>
</dbReference>
<feature type="region of interest" description="Disordered" evidence="1">
    <location>
        <begin position="85"/>
        <end position="112"/>
    </location>
</feature>
<proteinExistence type="predicted"/>
<reference evidence="3" key="2">
    <citation type="journal article" date="2024" name="Plant">
        <title>Genomic evolution and insights into agronomic trait innovations of Sesamum species.</title>
        <authorList>
            <person name="Miao H."/>
            <person name="Wang L."/>
            <person name="Qu L."/>
            <person name="Liu H."/>
            <person name="Sun Y."/>
            <person name="Le M."/>
            <person name="Wang Q."/>
            <person name="Wei S."/>
            <person name="Zheng Y."/>
            <person name="Lin W."/>
            <person name="Duan Y."/>
            <person name="Cao H."/>
            <person name="Xiong S."/>
            <person name="Wang X."/>
            <person name="Wei L."/>
            <person name="Li C."/>
            <person name="Ma Q."/>
            <person name="Ju M."/>
            <person name="Zhao R."/>
            <person name="Li G."/>
            <person name="Mu C."/>
            <person name="Tian Q."/>
            <person name="Mei H."/>
            <person name="Zhang T."/>
            <person name="Gao T."/>
            <person name="Zhang H."/>
        </authorList>
    </citation>
    <scope>NUCLEOTIDE SEQUENCE</scope>
    <source>
        <strain evidence="3">G02</strain>
    </source>
</reference>
<feature type="domain" description="Reverse transcriptase" evidence="2">
    <location>
        <begin position="25"/>
        <end position="95"/>
    </location>
</feature>
<dbReference type="CDD" id="cd01647">
    <property type="entry name" value="RT_LTR"/>
    <property type="match status" value="1"/>
</dbReference>
<dbReference type="PANTHER" id="PTHR24559">
    <property type="entry name" value="TRANSPOSON TY3-I GAG-POL POLYPROTEIN"/>
    <property type="match status" value="1"/>
</dbReference>
<reference evidence="3" key="1">
    <citation type="submission" date="2020-06" db="EMBL/GenBank/DDBJ databases">
        <authorList>
            <person name="Li T."/>
            <person name="Hu X."/>
            <person name="Zhang T."/>
            <person name="Song X."/>
            <person name="Zhang H."/>
            <person name="Dai N."/>
            <person name="Sheng W."/>
            <person name="Hou X."/>
            <person name="Wei L."/>
        </authorList>
    </citation>
    <scope>NUCLEOTIDE SEQUENCE</scope>
    <source>
        <strain evidence="3">G02</strain>
        <tissue evidence="3">Leaf</tissue>
    </source>
</reference>
<evidence type="ECO:0000259" key="2">
    <source>
        <dbReference type="Pfam" id="PF00078"/>
    </source>
</evidence>
<sequence>MNKLSTAGHIRVIQFPEWLSNMVLVPKTSGKWRMCIDFRDLNKACPKDFYPLPKIDQLVDSMSRCELLSMMDVSQGYHQIMLAPKDHKRKHGSVRGRYTRKKQGGPPSRGRLRRNLRSTKKVSVKAQSREMRIQSQCGRFLGFMVTQRGIEANPDKIKDILDMGPPTNINEVQ</sequence>
<name>A0AAW2Q0S7_SESRA</name>
<feature type="compositionally biased region" description="Basic residues" evidence="1">
    <location>
        <begin position="86"/>
        <end position="103"/>
    </location>
</feature>
<dbReference type="InterPro" id="IPR043128">
    <property type="entry name" value="Rev_trsase/Diguanyl_cyclase"/>
</dbReference>
<dbReference type="Gene3D" id="3.30.70.270">
    <property type="match status" value="1"/>
</dbReference>
<organism evidence="3">
    <name type="scientific">Sesamum radiatum</name>
    <name type="common">Black benniseed</name>
    <dbReference type="NCBI Taxonomy" id="300843"/>
    <lineage>
        <taxon>Eukaryota</taxon>
        <taxon>Viridiplantae</taxon>
        <taxon>Streptophyta</taxon>
        <taxon>Embryophyta</taxon>
        <taxon>Tracheophyta</taxon>
        <taxon>Spermatophyta</taxon>
        <taxon>Magnoliopsida</taxon>
        <taxon>eudicotyledons</taxon>
        <taxon>Gunneridae</taxon>
        <taxon>Pentapetalae</taxon>
        <taxon>asterids</taxon>
        <taxon>lamiids</taxon>
        <taxon>Lamiales</taxon>
        <taxon>Pedaliaceae</taxon>
        <taxon>Sesamum</taxon>
    </lineage>
</organism>
<dbReference type="EMBL" id="JACGWJ010000016">
    <property type="protein sequence ID" value="KAL0361311.1"/>
    <property type="molecule type" value="Genomic_DNA"/>
</dbReference>
<protein>
    <submittedName>
        <fullName evidence="3">Transposon Ty3-G Gag-Pol polyprotein</fullName>
    </submittedName>
</protein>
<comment type="caution">
    <text evidence="3">The sequence shown here is derived from an EMBL/GenBank/DDBJ whole genome shotgun (WGS) entry which is preliminary data.</text>
</comment>
<dbReference type="Pfam" id="PF00078">
    <property type="entry name" value="RVT_1"/>
    <property type="match status" value="1"/>
</dbReference>
<dbReference type="SUPFAM" id="SSF56672">
    <property type="entry name" value="DNA/RNA polymerases"/>
    <property type="match status" value="1"/>
</dbReference>
<dbReference type="AlphaFoldDB" id="A0AAW2Q0S7"/>
<evidence type="ECO:0000313" key="3">
    <source>
        <dbReference type="EMBL" id="KAL0361311.1"/>
    </source>
</evidence>
<dbReference type="InterPro" id="IPR053134">
    <property type="entry name" value="RNA-dir_DNA_polymerase"/>
</dbReference>
<gene>
    <name evidence="3" type="ORF">Sradi_3815600</name>
</gene>
<accession>A0AAW2Q0S7</accession>
<dbReference type="Gene3D" id="3.10.10.10">
    <property type="entry name" value="HIV Type 1 Reverse Transcriptase, subunit A, domain 1"/>
    <property type="match status" value="1"/>
</dbReference>
<dbReference type="InterPro" id="IPR000477">
    <property type="entry name" value="RT_dom"/>
</dbReference>